<dbReference type="GO" id="GO:0016747">
    <property type="term" value="F:acyltransferase activity, transferring groups other than amino-acyl groups"/>
    <property type="evidence" value="ECO:0007669"/>
    <property type="project" value="InterPro"/>
</dbReference>
<dbReference type="Proteomes" id="UP000199700">
    <property type="component" value="Chromosome"/>
</dbReference>
<proteinExistence type="inferred from homology"/>
<accession>A0A1H1N7C3</accession>
<dbReference type="InterPro" id="IPR016181">
    <property type="entry name" value="Acyl_CoA_acyltransferase"/>
</dbReference>
<organism evidence="5 6">
    <name type="scientific">Brevibacterium sandarakinum</name>
    <dbReference type="NCBI Taxonomy" id="629680"/>
    <lineage>
        <taxon>Bacteria</taxon>
        <taxon>Bacillati</taxon>
        <taxon>Actinomycetota</taxon>
        <taxon>Actinomycetes</taxon>
        <taxon>Micrococcales</taxon>
        <taxon>Brevibacteriaceae</taxon>
        <taxon>Brevibacterium</taxon>
    </lineage>
</organism>
<feature type="domain" description="N-acetyltransferase" evidence="4">
    <location>
        <begin position="16"/>
        <end position="181"/>
    </location>
</feature>
<reference evidence="5" key="1">
    <citation type="submission" date="2016-10" db="EMBL/GenBank/DDBJ databases">
        <authorList>
            <person name="Varghese N."/>
            <person name="Submissions S."/>
        </authorList>
    </citation>
    <scope>NUCLEOTIDE SEQUENCE [LARGE SCALE GENOMIC DNA]</scope>
    <source>
        <strain evidence="5">DSM 22082</strain>
    </source>
</reference>
<dbReference type="PROSITE" id="PS51186">
    <property type="entry name" value="GNAT"/>
    <property type="match status" value="1"/>
</dbReference>
<dbReference type="PANTHER" id="PTHR43792">
    <property type="entry name" value="GNAT FAMILY, PUTATIVE (AFU_ORTHOLOGUE AFUA_3G00765)-RELATED-RELATED"/>
    <property type="match status" value="1"/>
</dbReference>
<evidence type="ECO:0000259" key="4">
    <source>
        <dbReference type="PROSITE" id="PS51186"/>
    </source>
</evidence>
<comment type="similarity">
    <text evidence="3">Belongs to the acetyltransferase family. RimJ subfamily.</text>
</comment>
<keyword evidence="1" id="KW-0808">Transferase</keyword>
<gene>
    <name evidence="5" type="ORF">SAMN04489751_0875</name>
</gene>
<protein>
    <submittedName>
        <fullName evidence="5">Protein N-acetyltransferase, RimJ/RimL family</fullName>
    </submittedName>
</protein>
<name>A0A1H1N7C3_BRESA</name>
<evidence type="ECO:0000313" key="6">
    <source>
        <dbReference type="Proteomes" id="UP000199700"/>
    </source>
</evidence>
<keyword evidence="2" id="KW-0012">Acyltransferase</keyword>
<dbReference type="EMBL" id="LT629739">
    <property type="protein sequence ID" value="SDR94913.1"/>
    <property type="molecule type" value="Genomic_DNA"/>
</dbReference>
<dbReference type="InterPro" id="IPR000182">
    <property type="entry name" value="GNAT_dom"/>
</dbReference>
<evidence type="ECO:0000313" key="5">
    <source>
        <dbReference type="EMBL" id="SDR94913.1"/>
    </source>
</evidence>
<dbReference type="RefSeq" id="WP_092103479.1">
    <property type="nucleotide sequence ID" value="NZ_LT629739.1"/>
</dbReference>
<sequence length="186" mass="20384">MTLPPWPAEPPACGQVLLRAVEARDAAMAQQLSTDPYVPQTSSLPGNATMQEASDWVERQQGRHAEGTGFSFTIARRTEEFAIGHCGLWLKDLDEGQASAGYAVAPSERGRGYAAEALAALTEFGWTVPGVQRIALFIEPWNIASIRTAERAGYVREELLVSHQLVGGECRDMILYSSVRRGHSRR</sequence>
<dbReference type="InterPro" id="IPR051531">
    <property type="entry name" value="N-acetyltransferase"/>
</dbReference>
<dbReference type="AlphaFoldDB" id="A0A1H1N7C3"/>
<dbReference type="Pfam" id="PF13302">
    <property type="entry name" value="Acetyltransf_3"/>
    <property type="match status" value="1"/>
</dbReference>
<evidence type="ECO:0000256" key="1">
    <source>
        <dbReference type="ARBA" id="ARBA00022679"/>
    </source>
</evidence>
<dbReference type="OrthoDB" id="2061990at2"/>
<dbReference type="STRING" id="629680.SAMN04489751_0875"/>
<dbReference type="SUPFAM" id="SSF55729">
    <property type="entry name" value="Acyl-CoA N-acyltransferases (Nat)"/>
    <property type="match status" value="1"/>
</dbReference>
<evidence type="ECO:0000256" key="2">
    <source>
        <dbReference type="ARBA" id="ARBA00023315"/>
    </source>
</evidence>
<dbReference type="Gene3D" id="3.40.630.30">
    <property type="match status" value="1"/>
</dbReference>
<keyword evidence="6" id="KW-1185">Reference proteome</keyword>
<dbReference type="PANTHER" id="PTHR43792:SF8">
    <property type="entry name" value="[RIBOSOMAL PROTEIN US5]-ALANINE N-ACETYLTRANSFERASE"/>
    <property type="match status" value="1"/>
</dbReference>
<evidence type="ECO:0000256" key="3">
    <source>
        <dbReference type="ARBA" id="ARBA00038502"/>
    </source>
</evidence>